<reference evidence="5 6" key="1">
    <citation type="submission" date="2023-10" db="EMBL/GenBank/DDBJ databases">
        <authorList>
            <person name="Maclean D."/>
            <person name="Macfadyen A."/>
        </authorList>
    </citation>
    <scope>NUCLEOTIDE SEQUENCE [LARGE SCALE GENOMIC DNA]</scope>
</reference>
<dbReference type="PRINTS" id="PR00320">
    <property type="entry name" value="GPROTEINBRPT"/>
</dbReference>
<protein>
    <recommendedName>
        <fullName evidence="3">Probable cytosolic iron-sulfur protein assembly protein CIAO1 homolog</fullName>
    </recommendedName>
</protein>
<comment type="function">
    <text evidence="3">Essential component of the cytosolic iron-sulfur (Fe/S) protein assembly machinery. Required for the maturation of extramitochondrial Fe/S proteins.</text>
</comment>
<keyword evidence="2" id="KW-0677">Repeat</keyword>
<proteinExistence type="inferred from homology"/>
<dbReference type="PROSITE" id="PS50294">
    <property type="entry name" value="WD_REPEATS_REGION"/>
    <property type="match status" value="4"/>
</dbReference>
<dbReference type="PANTHER" id="PTHR19920:SF0">
    <property type="entry name" value="CYTOSOLIC IRON-SULFUR PROTEIN ASSEMBLY PROTEIN CIAO1-RELATED"/>
    <property type="match status" value="1"/>
</dbReference>
<dbReference type="GO" id="GO:0016226">
    <property type="term" value="P:iron-sulfur cluster assembly"/>
    <property type="evidence" value="ECO:0007669"/>
    <property type="project" value="UniProtKB-UniRule"/>
</dbReference>
<dbReference type="PROSITE" id="PS00678">
    <property type="entry name" value="WD_REPEATS_1"/>
    <property type="match status" value="1"/>
</dbReference>
<sequence length="355" mass="38918">MSKLKHLQTLAGHTDRAWNLAWSPNGDTLASCSGDKTVRLWTRKCPGSEEWVCSAILEEAQARTIRCCSWAPGGRQLATASFDATTAIWEVQGGVWEQVALLEGHENEVKGVAWSPSGSLIATCSRDKSIWIWEALPGNEYECVDVKQGHAQDVKAVVWHPDGEILISCSYDDTIKLWRESDDEWVCEQTLTGPGLGHTSTVWGAAFKRGGECMVSCSDDCTLKVWACKSRDGELWWAPLATLSGYHDRTVYSVDWSASGAIASGSGDNSICVFEEEEIASSDVNPQQKPSFQLSIRKLDAHPTDVNCVRWHPKDPSLLASAGDDGCIRLWRYQKGLDMAGNMLEAGSAIESSMT</sequence>
<feature type="repeat" description="WD" evidence="4">
    <location>
        <begin position="10"/>
        <end position="41"/>
    </location>
</feature>
<dbReference type="HAMAP" id="MF_03037">
    <property type="entry name" value="ciao1"/>
    <property type="match status" value="1"/>
</dbReference>
<dbReference type="InterPro" id="IPR015943">
    <property type="entry name" value="WD40/YVTN_repeat-like_dom_sf"/>
</dbReference>
<dbReference type="EMBL" id="CAUYUE010000008">
    <property type="protein sequence ID" value="CAK0783355.1"/>
    <property type="molecule type" value="Genomic_DNA"/>
</dbReference>
<keyword evidence="6" id="KW-1185">Reference proteome</keyword>
<evidence type="ECO:0000256" key="3">
    <source>
        <dbReference type="HAMAP-Rule" id="MF_03037"/>
    </source>
</evidence>
<dbReference type="InterPro" id="IPR020472">
    <property type="entry name" value="WD40_PAC1"/>
</dbReference>
<evidence type="ECO:0000256" key="1">
    <source>
        <dbReference type="ARBA" id="ARBA00022574"/>
    </source>
</evidence>
<dbReference type="GO" id="GO:0097361">
    <property type="term" value="C:cytosolic [4Fe-4S] assembly targeting complex"/>
    <property type="evidence" value="ECO:0007669"/>
    <property type="project" value="InterPro"/>
</dbReference>
<evidence type="ECO:0000256" key="4">
    <source>
        <dbReference type="PROSITE-ProRule" id="PRU00221"/>
    </source>
</evidence>
<organism evidence="5 6">
    <name type="scientific">Coccomyxa viridis</name>
    <dbReference type="NCBI Taxonomy" id="1274662"/>
    <lineage>
        <taxon>Eukaryota</taxon>
        <taxon>Viridiplantae</taxon>
        <taxon>Chlorophyta</taxon>
        <taxon>core chlorophytes</taxon>
        <taxon>Trebouxiophyceae</taxon>
        <taxon>Trebouxiophyceae incertae sedis</taxon>
        <taxon>Coccomyxaceae</taxon>
        <taxon>Coccomyxa</taxon>
    </lineage>
</organism>
<comment type="caution">
    <text evidence="5">The sequence shown here is derived from an EMBL/GenBank/DDBJ whole genome shotgun (WGS) entry which is preliminary data.</text>
</comment>
<evidence type="ECO:0000313" key="6">
    <source>
        <dbReference type="Proteomes" id="UP001314263"/>
    </source>
</evidence>
<accession>A0AAV1IA41</accession>
<dbReference type="InterPro" id="IPR001680">
    <property type="entry name" value="WD40_rpt"/>
</dbReference>
<dbReference type="SUPFAM" id="SSF50978">
    <property type="entry name" value="WD40 repeat-like"/>
    <property type="match status" value="1"/>
</dbReference>
<dbReference type="PROSITE" id="PS50082">
    <property type="entry name" value="WD_REPEATS_2"/>
    <property type="match status" value="6"/>
</dbReference>
<feature type="repeat" description="WD" evidence="4">
    <location>
        <begin position="195"/>
        <end position="226"/>
    </location>
</feature>
<keyword evidence="1 4" id="KW-0853">WD repeat</keyword>
<gene>
    <name evidence="5" type="ORF">CVIRNUC_006554</name>
</gene>
<evidence type="ECO:0000313" key="5">
    <source>
        <dbReference type="EMBL" id="CAK0783355.1"/>
    </source>
</evidence>
<dbReference type="FunFam" id="2.130.10.10:FF:000136">
    <property type="entry name" value="Probable cytosolic iron-sulfur protein assembly protein CIAO1"/>
    <property type="match status" value="1"/>
</dbReference>
<dbReference type="AlphaFoldDB" id="A0AAV1IA41"/>
<feature type="repeat" description="WD" evidence="4">
    <location>
        <begin position="147"/>
        <end position="178"/>
    </location>
</feature>
<dbReference type="Gene3D" id="2.130.10.10">
    <property type="entry name" value="YVTN repeat-like/Quinoprotein amine dehydrogenase"/>
    <property type="match status" value="2"/>
</dbReference>
<dbReference type="Pfam" id="PF00400">
    <property type="entry name" value="WD40"/>
    <property type="match status" value="7"/>
</dbReference>
<dbReference type="InterPro" id="IPR019775">
    <property type="entry name" value="WD40_repeat_CS"/>
</dbReference>
<dbReference type="CDD" id="cd00200">
    <property type="entry name" value="WD40"/>
    <property type="match status" value="1"/>
</dbReference>
<dbReference type="PANTHER" id="PTHR19920">
    <property type="entry name" value="WD40 PROTEIN CIAO1"/>
    <property type="match status" value="1"/>
</dbReference>
<evidence type="ECO:0000256" key="2">
    <source>
        <dbReference type="ARBA" id="ARBA00022737"/>
    </source>
</evidence>
<feature type="repeat" description="WD" evidence="4">
    <location>
        <begin position="102"/>
        <end position="134"/>
    </location>
</feature>
<dbReference type="Proteomes" id="UP001314263">
    <property type="component" value="Unassembled WGS sequence"/>
</dbReference>
<feature type="repeat" description="WD" evidence="4">
    <location>
        <begin position="58"/>
        <end position="92"/>
    </location>
</feature>
<name>A0AAV1IA41_9CHLO</name>
<dbReference type="InterPro" id="IPR028608">
    <property type="entry name" value="CIAO1/Cia1"/>
</dbReference>
<comment type="similarity">
    <text evidence="3">Belongs to the WD repeat CIA1 family.</text>
</comment>
<dbReference type="InterPro" id="IPR036322">
    <property type="entry name" value="WD40_repeat_dom_sf"/>
</dbReference>
<dbReference type="SMART" id="SM00320">
    <property type="entry name" value="WD40"/>
    <property type="match status" value="7"/>
</dbReference>
<feature type="repeat" description="WD" evidence="4">
    <location>
        <begin position="299"/>
        <end position="331"/>
    </location>
</feature>